<evidence type="ECO:0000256" key="4">
    <source>
        <dbReference type="RuleBase" id="RU003718"/>
    </source>
</evidence>
<proteinExistence type="inferred from homology"/>
<reference evidence="6" key="1">
    <citation type="submission" date="2023-10" db="EMBL/GenBank/DDBJ databases">
        <title>Chromosome-level genome of the transformable northern wattle, Acacia crassicarpa.</title>
        <authorList>
            <person name="Massaro I."/>
            <person name="Sinha N.R."/>
            <person name="Poethig S."/>
            <person name="Leichty A.R."/>
        </authorList>
    </citation>
    <scope>NUCLEOTIDE SEQUENCE</scope>
    <source>
        <strain evidence="6">Acra3RX</strain>
        <tissue evidence="6">Leaf</tissue>
    </source>
</reference>
<dbReference type="InterPro" id="IPR050481">
    <property type="entry name" value="UDP-glycosyltransf_plant"/>
</dbReference>
<dbReference type="Gene3D" id="3.40.50.2000">
    <property type="entry name" value="Glycogen Phosphorylase B"/>
    <property type="match status" value="2"/>
</dbReference>
<dbReference type="EC" id="2.4.1.-" evidence="5"/>
<comment type="similarity">
    <text evidence="1 4">Belongs to the UDP-glycosyltransferase family.</text>
</comment>
<evidence type="ECO:0000256" key="3">
    <source>
        <dbReference type="ARBA" id="ARBA00022679"/>
    </source>
</evidence>
<gene>
    <name evidence="6" type="ORF">QN277_004087</name>
</gene>
<dbReference type="EMBL" id="JAWXYG010000010">
    <property type="protein sequence ID" value="KAK4261034.1"/>
    <property type="molecule type" value="Genomic_DNA"/>
</dbReference>
<dbReference type="CDD" id="cd03784">
    <property type="entry name" value="GT1_Gtf-like"/>
    <property type="match status" value="1"/>
</dbReference>
<dbReference type="SUPFAM" id="SSF53756">
    <property type="entry name" value="UDP-Glycosyltransferase/glycogen phosphorylase"/>
    <property type="match status" value="1"/>
</dbReference>
<organism evidence="6 7">
    <name type="scientific">Acacia crassicarpa</name>
    <name type="common">northern wattle</name>
    <dbReference type="NCBI Taxonomy" id="499986"/>
    <lineage>
        <taxon>Eukaryota</taxon>
        <taxon>Viridiplantae</taxon>
        <taxon>Streptophyta</taxon>
        <taxon>Embryophyta</taxon>
        <taxon>Tracheophyta</taxon>
        <taxon>Spermatophyta</taxon>
        <taxon>Magnoliopsida</taxon>
        <taxon>eudicotyledons</taxon>
        <taxon>Gunneridae</taxon>
        <taxon>Pentapetalae</taxon>
        <taxon>rosids</taxon>
        <taxon>fabids</taxon>
        <taxon>Fabales</taxon>
        <taxon>Fabaceae</taxon>
        <taxon>Caesalpinioideae</taxon>
        <taxon>mimosoid clade</taxon>
        <taxon>Acacieae</taxon>
        <taxon>Acacia</taxon>
    </lineage>
</organism>
<protein>
    <recommendedName>
        <fullName evidence="5">Glycosyltransferase</fullName>
        <ecNumber evidence="5">2.4.1.-</ecNumber>
    </recommendedName>
</protein>
<evidence type="ECO:0000313" key="7">
    <source>
        <dbReference type="Proteomes" id="UP001293593"/>
    </source>
</evidence>
<dbReference type="InterPro" id="IPR002213">
    <property type="entry name" value="UDP_glucos_trans"/>
</dbReference>
<comment type="caution">
    <text evidence="6">The sequence shown here is derived from an EMBL/GenBank/DDBJ whole genome shotgun (WGS) entry which is preliminary data.</text>
</comment>
<dbReference type="EMBL" id="JAWXYG010000010">
    <property type="protein sequence ID" value="KAK4261035.1"/>
    <property type="molecule type" value="Genomic_DNA"/>
</dbReference>
<evidence type="ECO:0000256" key="1">
    <source>
        <dbReference type="ARBA" id="ARBA00009995"/>
    </source>
</evidence>
<dbReference type="GO" id="GO:0035251">
    <property type="term" value="F:UDP-glucosyltransferase activity"/>
    <property type="evidence" value="ECO:0007669"/>
    <property type="project" value="InterPro"/>
</dbReference>
<evidence type="ECO:0000313" key="6">
    <source>
        <dbReference type="EMBL" id="KAK4261035.1"/>
    </source>
</evidence>
<dbReference type="PANTHER" id="PTHR48048">
    <property type="entry name" value="GLYCOSYLTRANSFERASE"/>
    <property type="match status" value="1"/>
</dbReference>
<dbReference type="FunFam" id="3.40.50.2000:FF:000060">
    <property type="entry name" value="Glycosyltransferase"/>
    <property type="match status" value="1"/>
</dbReference>
<dbReference type="Pfam" id="PF00201">
    <property type="entry name" value="UDPGT"/>
    <property type="match status" value="1"/>
</dbReference>
<dbReference type="PROSITE" id="PS00375">
    <property type="entry name" value="UDPGT"/>
    <property type="match status" value="1"/>
</dbReference>
<name>A0AAE1K0N8_9FABA</name>
<evidence type="ECO:0000256" key="5">
    <source>
        <dbReference type="RuleBase" id="RU362057"/>
    </source>
</evidence>
<evidence type="ECO:0000256" key="2">
    <source>
        <dbReference type="ARBA" id="ARBA00022676"/>
    </source>
</evidence>
<keyword evidence="3 4" id="KW-0808">Transferase</keyword>
<accession>A0AAE1K0N8</accession>
<dbReference type="AlphaFoldDB" id="A0AAE1K0N8"/>
<dbReference type="InterPro" id="IPR035595">
    <property type="entry name" value="UDP_glycos_trans_CS"/>
</dbReference>
<keyword evidence="7" id="KW-1185">Reference proteome</keyword>
<dbReference type="PANTHER" id="PTHR48048:SF76">
    <property type="entry name" value="UDP-GLYCOSYLTRANSFERASE 708D1-LIKE"/>
    <property type="match status" value="1"/>
</dbReference>
<keyword evidence="2 4" id="KW-0328">Glycosyltransferase</keyword>
<dbReference type="Proteomes" id="UP001293593">
    <property type="component" value="Unassembled WGS sequence"/>
</dbReference>
<sequence length="469" mass="51464">MSPENMSGAVVHVALFPNAGMGHLTPFLRLAALLVNRHCRVTLITPQPTVSMAESKLLSRFHSAFPQVTFLPFHIVPIDASTVNTDDPFFIQFEAVRRSCHLLPSLLASVSPPLSAFVCDVTLISPVLPITENLCLPIFILFTSSALMLSLFSYIPRFIPSISGLDFLEIPEVSTIPRSSIPPLLLLPNNVFAQILFEDGPKLPKLCGILVNSFEALESKALDSLNTGKVVKELAPVFPIGPLVPCEFEKNETEEQSSSSPLKWLNDQSPGSVVYVSFGSRLSLAREQVREIGNGLLKTGFKFLWVVKDKKVDKEEEEGLDEVVGTELMERLKSKGLIVKEWVDQSGILSHNAVGGFVSHCGWNSVVEAAWHGVPILGWPQIGDQKLNAEVVEKSGWGTWKKKWGWWGENVVRGEEIGDAIDEMMKNEALKVKAEEMKVAARKAVGGGGSSEIAVQRLIGEWTKMVSSV</sequence>